<name>A0ABR7A674_9BURK</name>
<gene>
    <name evidence="1" type="ORF">H8K43_11970</name>
</gene>
<evidence type="ECO:0000313" key="1">
    <source>
        <dbReference type="EMBL" id="MBC3932395.1"/>
    </source>
</evidence>
<reference evidence="1 2" key="1">
    <citation type="submission" date="2020-08" db="EMBL/GenBank/DDBJ databases">
        <title>Novel species isolated from subtropical streams in China.</title>
        <authorList>
            <person name="Lu H."/>
        </authorList>
    </citation>
    <scope>NUCLEOTIDE SEQUENCE [LARGE SCALE GENOMIC DNA]</scope>
    <source>
        <strain evidence="1 2">CY22W</strain>
    </source>
</reference>
<organism evidence="1 2">
    <name type="scientific">Undibacterium curvum</name>
    <dbReference type="NCBI Taxonomy" id="2762294"/>
    <lineage>
        <taxon>Bacteria</taxon>
        <taxon>Pseudomonadati</taxon>
        <taxon>Pseudomonadota</taxon>
        <taxon>Betaproteobacteria</taxon>
        <taxon>Burkholderiales</taxon>
        <taxon>Oxalobacteraceae</taxon>
        <taxon>Undibacterium</taxon>
    </lineage>
</organism>
<dbReference type="EMBL" id="JACOGD010000006">
    <property type="protein sequence ID" value="MBC3932395.1"/>
    <property type="molecule type" value="Genomic_DNA"/>
</dbReference>
<dbReference type="RefSeq" id="WP_186904061.1">
    <property type="nucleotide sequence ID" value="NZ_JACOGD010000006.1"/>
</dbReference>
<keyword evidence="2" id="KW-1185">Reference proteome</keyword>
<sequence length="70" mass="7955">MRPQSESQIGAEEKLYVKSMAWTRQARCLQDFVYTFWADAYDLYAKNHRLFASSSHNFAAAGATICAVCQ</sequence>
<protein>
    <submittedName>
        <fullName evidence="1">Uncharacterized protein</fullName>
    </submittedName>
</protein>
<accession>A0ABR7A674</accession>
<proteinExistence type="predicted"/>
<dbReference type="Proteomes" id="UP000654304">
    <property type="component" value="Unassembled WGS sequence"/>
</dbReference>
<evidence type="ECO:0000313" key="2">
    <source>
        <dbReference type="Proteomes" id="UP000654304"/>
    </source>
</evidence>
<comment type="caution">
    <text evidence="1">The sequence shown here is derived from an EMBL/GenBank/DDBJ whole genome shotgun (WGS) entry which is preliminary data.</text>
</comment>